<accession>A0A2K2D4L6</accession>
<evidence type="ECO:0000256" key="1">
    <source>
        <dbReference type="SAM" id="MobiDB-lite"/>
    </source>
</evidence>
<dbReference type="EMBL" id="CM000882">
    <property type="protein sequence ID" value="PNT69225.1"/>
    <property type="molecule type" value="Genomic_DNA"/>
</dbReference>
<reference evidence="2 3" key="1">
    <citation type="journal article" date="2010" name="Nature">
        <title>Genome sequencing and analysis of the model grass Brachypodium distachyon.</title>
        <authorList>
            <consortium name="International Brachypodium Initiative"/>
        </authorList>
    </citation>
    <scope>NUCLEOTIDE SEQUENCE [LARGE SCALE GENOMIC DNA]</scope>
    <source>
        <strain evidence="2 3">Bd21</strain>
    </source>
</reference>
<feature type="region of interest" description="Disordered" evidence="1">
    <location>
        <begin position="64"/>
        <end position="108"/>
    </location>
</feature>
<evidence type="ECO:0000313" key="2">
    <source>
        <dbReference type="EMBL" id="PNT69225.1"/>
    </source>
</evidence>
<reference evidence="3" key="3">
    <citation type="submission" date="2018-08" db="UniProtKB">
        <authorList>
            <consortium name="EnsemblPlants"/>
        </authorList>
    </citation>
    <scope>IDENTIFICATION</scope>
    <source>
        <strain evidence="3">cv. Bd21</strain>
    </source>
</reference>
<dbReference type="EnsemblPlants" id="PNT69225">
    <property type="protein sequence ID" value="PNT69225"/>
    <property type="gene ID" value="BRADI_3g51532v3"/>
</dbReference>
<dbReference type="Proteomes" id="UP000008810">
    <property type="component" value="Chromosome 3"/>
</dbReference>
<gene>
    <name evidence="2" type="ORF">BRADI_3g51532v3</name>
</gene>
<proteinExistence type="predicted"/>
<dbReference type="Gramene" id="PNT69225">
    <property type="protein sequence ID" value="PNT69225"/>
    <property type="gene ID" value="BRADI_3g51532v3"/>
</dbReference>
<organism evidence="2">
    <name type="scientific">Brachypodium distachyon</name>
    <name type="common">Purple false brome</name>
    <name type="synonym">Trachynia distachya</name>
    <dbReference type="NCBI Taxonomy" id="15368"/>
    <lineage>
        <taxon>Eukaryota</taxon>
        <taxon>Viridiplantae</taxon>
        <taxon>Streptophyta</taxon>
        <taxon>Embryophyta</taxon>
        <taxon>Tracheophyta</taxon>
        <taxon>Spermatophyta</taxon>
        <taxon>Magnoliopsida</taxon>
        <taxon>Liliopsida</taxon>
        <taxon>Poales</taxon>
        <taxon>Poaceae</taxon>
        <taxon>BOP clade</taxon>
        <taxon>Pooideae</taxon>
        <taxon>Stipodae</taxon>
        <taxon>Brachypodieae</taxon>
        <taxon>Brachypodium</taxon>
    </lineage>
</organism>
<feature type="compositionally biased region" description="Pro residues" evidence="1">
    <location>
        <begin position="26"/>
        <end position="37"/>
    </location>
</feature>
<name>A0A2K2D4L6_BRADI</name>
<feature type="region of interest" description="Disordered" evidence="1">
    <location>
        <begin position="1"/>
        <end position="37"/>
    </location>
</feature>
<reference evidence="2" key="2">
    <citation type="submission" date="2017-06" db="EMBL/GenBank/DDBJ databases">
        <title>WGS assembly of Brachypodium distachyon.</title>
        <authorList>
            <consortium name="The International Brachypodium Initiative"/>
            <person name="Lucas S."/>
            <person name="Harmon-Smith M."/>
            <person name="Lail K."/>
            <person name="Tice H."/>
            <person name="Grimwood J."/>
            <person name="Bruce D."/>
            <person name="Barry K."/>
            <person name="Shu S."/>
            <person name="Lindquist E."/>
            <person name="Wang M."/>
            <person name="Pitluck S."/>
            <person name="Vogel J.P."/>
            <person name="Garvin D.F."/>
            <person name="Mockler T.C."/>
            <person name="Schmutz J."/>
            <person name="Rokhsar D."/>
            <person name="Bevan M.W."/>
        </authorList>
    </citation>
    <scope>NUCLEOTIDE SEQUENCE</scope>
    <source>
        <strain evidence="2">Bd21</strain>
    </source>
</reference>
<sequence>MSARAPPLVPSPGDAPPPCARIFGAAPPPPRRSPTSPFPCTPCSDAAFPPVRCVPAPPLPSTPCSGVAPPSCTQSSSGPSRAVVGGRNSGEEDADSIGELNIQTEIWN</sequence>
<feature type="compositionally biased region" description="Pro residues" evidence="1">
    <location>
        <begin position="7"/>
        <end position="19"/>
    </location>
</feature>
<dbReference type="AlphaFoldDB" id="A0A2K2D4L6"/>
<evidence type="ECO:0000313" key="3">
    <source>
        <dbReference type="EnsemblPlants" id="PNT69225"/>
    </source>
</evidence>
<dbReference type="InParanoid" id="A0A2K2D4L6"/>
<protein>
    <submittedName>
        <fullName evidence="2 3">Uncharacterized protein</fullName>
    </submittedName>
</protein>
<keyword evidence="4" id="KW-1185">Reference proteome</keyword>
<evidence type="ECO:0000313" key="4">
    <source>
        <dbReference type="Proteomes" id="UP000008810"/>
    </source>
</evidence>